<proteinExistence type="predicted"/>
<sequence>MIPRIKELKPLDDYLLQVIFDDGKEVLYDVKEDIGNIAQFADLKNIYGLFQQVQVDESRTCVFWTDEIDLPSDTIYEYGIERI</sequence>
<dbReference type="InterPro" id="IPR036782">
    <property type="entry name" value="NE0471-like_N"/>
</dbReference>
<keyword evidence="2" id="KW-1185">Reference proteome</keyword>
<dbReference type="RefSeq" id="WP_104439292.1">
    <property type="nucleotide sequence ID" value="NZ_PTJA01000016.1"/>
</dbReference>
<dbReference type="Proteomes" id="UP000237749">
    <property type="component" value="Unassembled WGS sequence"/>
</dbReference>
<dbReference type="SUPFAM" id="SSF143880">
    <property type="entry name" value="NE0471 N-terminal domain-like"/>
    <property type="match status" value="1"/>
</dbReference>
<dbReference type="OrthoDB" id="9803723at2"/>
<dbReference type="Pfam" id="PF10387">
    <property type="entry name" value="DUF2442"/>
    <property type="match status" value="1"/>
</dbReference>
<accession>A0A2S6HJ75</accession>
<reference evidence="1 2" key="1">
    <citation type="submission" date="2018-02" db="EMBL/GenBank/DDBJ databases">
        <title>Genomic Encyclopedia of Archaeal and Bacterial Type Strains, Phase II (KMG-II): from individual species to whole genera.</title>
        <authorList>
            <person name="Goeker M."/>
        </authorList>
    </citation>
    <scope>NUCLEOTIDE SEQUENCE [LARGE SCALE GENOMIC DNA]</scope>
    <source>
        <strain evidence="1 2">DSM 3808</strain>
    </source>
</reference>
<dbReference type="Gene3D" id="3.30.2020.10">
    <property type="entry name" value="NE0471-like N-terminal domain"/>
    <property type="match status" value="1"/>
</dbReference>
<comment type="caution">
    <text evidence="1">The sequence shown here is derived from an EMBL/GenBank/DDBJ whole genome shotgun (WGS) entry which is preliminary data.</text>
</comment>
<protein>
    <submittedName>
        <fullName evidence="1">Uncharacterized protein DUF2442</fullName>
    </submittedName>
</protein>
<dbReference type="AlphaFoldDB" id="A0A2S6HJ75"/>
<dbReference type="InterPro" id="IPR018841">
    <property type="entry name" value="DUF2442"/>
</dbReference>
<dbReference type="EMBL" id="PTJA01000016">
    <property type="protein sequence ID" value="PPK77525.1"/>
    <property type="molecule type" value="Genomic_DNA"/>
</dbReference>
<gene>
    <name evidence="1" type="ORF">BXY41_11664</name>
</gene>
<evidence type="ECO:0000313" key="1">
    <source>
        <dbReference type="EMBL" id="PPK77525.1"/>
    </source>
</evidence>
<evidence type="ECO:0000313" key="2">
    <source>
        <dbReference type="Proteomes" id="UP000237749"/>
    </source>
</evidence>
<organism evidence="1 2">
    <name type="scientific">Lacrimispora xylanisolvens</name>
    <dbReference type="NCBI Taxonomy" id="384636"/>
    <lineage>
        <taxon>Bacteria</taxon>
        <taxon>Bacillati</taxon>
        <taxon>Bacillota</taxon>
        <taxon>Clostridia</taxon>
        <taxon>Lachnospirales</taxon>
        <taxon>Lachnospiraceae</taxon>
        <taxon>Lacrimispora</taxon>
    </lineage>
</organism>
<name>A0A2S6HJ75_9FIRM</name>